<dbReference type="Pfam" id="PF01040">
    <property type="entry name" value="UbiA"/>
    <property type="match status" value="1"/>
</dbReference>
<keyword evidence="5 11" id="KW-0808">Transferase</keyword>
<evidence type="ECO:0000256" key="3">
    <source>
        <dbReference type="ARBA" id="ARBA00022528"/>
    </source>
</evidence>
<comment type="subcellular location">
    <subcellularLocation>
        <location evidence="1">Plastid</location>
        <location evidence="1">Chloroplast membrane</location>
        <topology evidence="1">Multi-pass membrane protein</topology>
    </subcellularLocation>
</comment>
<proteinExistence type="inferred from homology"/>
<organism evidence="11 12">
    <name type="scientific">Glycine soja</name>
    <name type="common">Wild soybean</name>
    <dbReference type="NCBI Taxonomy" id="3848"/>
    <lineage>
        <taxon>Eukaryota</taxon>
        <taxon>Viridiplantae</taxon>
        <taxon>Streptophyta</taxon>
        <taxon>Embryophyta</taxon>
        <taxon>Tracheophyta</taxon>
        <taxon>Spermatophyta</taxon>
        <taxon>Magnoliopsida</taxon>
        <taxon>eudicotyledons</taxon>
        <taxon>Gunneridae</taxon>
        <taxon>Pentapetalae</taxon>
        <taxon>rosids</taxon>
        <taxon>fabids</taxon>
        <taxon>Fabales</taxon>
        <taxon>Fabaceae</taxon>
        <taxon>Papilionoideae</taxon>
        <taxon>50 kb inversion clade</taxon>
        <taxon>NPAAA clade</taxon>
        <taxon>indigoferoid/millettioid clade</taxon>
        <taxon>Phaseoleae</taxon>
        <taxon>Glycine</taxon>
        <taxon>Glycine subgen. Soja</taxon>
    </lineage>
</organism>
<evidence type="ECO:0000256" key="6">
    <source>
        <dbReference type="ARBA" id="ARBA00022692"/>
    </source>
</evidence>
<name>A0A445JKZ7_GLYSO</name>
<keyword evidence="6 10" id="KW-0812">Transmembrane</keyword>
<feature type="transmembrane region" description="Helical" evidence="10">
    <location>
        <begin position="244"/>
        <end position="266"/>
    </location>
</feature>
<gene>
    <name evidence="11" type="ORF">D0Y65_021837</name>
</gene>
<dbReference type="CDD" id="cd13960">
    <property type="entry name" value="PT_UbiA_HPT1"/>
    <property type="match status" value="1"/>
</dbReference>
<evidence type="ECO:0000256" key="2">
    <source>
        <dbReference type="ARBA" id="ARBA00005985"/>
    </source>
</evidence>
<dbReference type="PANTHER" id="PTHR43009:SF6">
    <property type="entry name" value="HOMOGENTISATE PHYTYLTRANSFERASE 1, CHLOROPLASTIC"/>
    <property type="match status" value="1"/>
</dbReference>
<evidence type="ECO:0000313" key="12">
    <source>
        <dbReference type="Proteomes" id="UP000289340"/>
    </source>
</evidence>
<feature type="transmembrane region" description="Helical" evidence="10">
    <location>
        <begin position="272"/>
        <end position="293"/>
    </location>
</feature>
<feature type="transmembrane region" description="Helical" evidence="10">
    <location>
        <begin position="380"/>
        <end position="399"/>
    </location>
</feature>
<keyword evidence="4" id="KW-0934">Plastid</keyword>
<feature type="transmembrane region" description="Helical" evidence="10">
    <location>
        <begin position="196"/>
        <end position="218"/>
    </location>
</feature>
<dbReference type="InterPro" id="IPR044502">
    <property type="entry name" value="AtHST-like"/>
</dbReference>
<feature type="non-terminal residue" evidence="11">
    <location>
        <position position="1"/>
    </location>
</feature>
<keyword evidence="12" id="KW-1185">Reference proteome</keyword>
<evidence type="ECO:0000256" key="7">
    <source>
        <dbReference type="ARBA" id="ARBA00022946"/>
    </source>
</evidence>
<keyword evidence="7" id="KW-0809">Transit peptide</keyword>
<dbReference type="GO" id="GO:0004659">
    <property type="term" value="F:prenyltransferase activity"/>
    <property type="evidence" value="ECO:0007669"/>
    <property type="project" value="InterPro"/>
</dbReference>
<evidence type="ECO:0000256" key="1">
    <source>
        <dbReference type="ARBA" id="ARBA00004508"/>
    </source>
</evidence>
<dbReference type="GO" id="GO:0031969">
    <property type="term" value="C:chloroplast membrane"/>
    <property type="evidence" value="ECO:0007669"/>
    <property type="project" value="UniProtKB-SubCell"/>
</dbReference>
<evidence type="ECO:0000313" key="11">
    <source>
        <dbReference type="EMBL" id="RZB99123.1"/>
    </source>
</evidence>
<feature type="transmembrane region" description="Helical" evidence="10">
    <location>
        <begin position="405"/>
        <end position="426"/>
    </location>
</feature>
<dbReference type="AlphaFoldDB" id="A0A445JKZ7"/>
<protein>
    <submittedName>
        <fullName evidence="11">Glycinol 4-dimethylallyltransferase</fullName>
    </submittedName>
</protein>
<comment type="similarity">
    <text evidence="2">Belongs to the UbiA prenyltransferase family.</text>
</comment>
<sequence>RYLVHFISLEGALAVGEIPGSLSLAVSIRIGCPDSFANPCGDAWHEGAMQEMTLWPSETMIENERPAKKLKHLHSYQESDAMPSVITAGDETITGKRTICIVCVCYVSMDSGLAISSPKAYSVTTGGNLWRSKHSTKNIYYARLMGSYSTVPKTCTHFGDEFCENVHAMALLDIGSVWTLCAFSSSLLAVEKLSDISLSFFIGVLQAVLPQLFIEIYLSGVNQLYDLEIDKINKPHLPIASGQFSFKTGVIVSASFLALSVGFTWITGSWPLIWNLIVISSTWTAYSIDVPLLRWKRYPLVAAMCMVSTWAFALPISFFHHMQTVVLKRPISFPRSLTFVVAFMTFYSMGLALSKDIPDVEGDKEHGINSLSVRLGQKRVFWICVFLFEMAFGVGLLAGASSSYLHTKIVTGLGNVVLASILLYQAKSVDLNNKASTGFFYMFIWKLLYAAFFLMALIR</sequence>
<evidence type="ECO:0000256" key="5">
    <source>
        <dbReference type="ARBA" id="ARBA00022679"/>
    </source>
</evidence>
<dbReference type="InterPro" id="IPR000537">
    <property type="entry name" value="UbiA_prenyltransferase"/>
</dbReference>
<keyword evidence="3" id="KW-0150">Chloroplast</keyword>
<reference evidence="11 12" key="1">
    <citation type="submission" date="2018-09" db="EMBL/GenBank/DDBJ databases">
        <title>A high-quality reference genome of wild soybean provides a powerful tool to mine soybean genomes.</title>
        <authorList>
            <person name="Xie M."/>
            <person name="Chung C.Y.L."/>
            <person name="Li M.-W."/>
            <person name="Wong F.-L."/>
            <person name="Chan T.-F."/>
            <person name="Lam H.-M."/>
        </authorList>
    </citation>
    <scope>NUCLEOTIDE SEQUENCE [LARGE SCALE GENOMIC DNA]</scope>
    <source>
        <strain evidence="12">cv. W05</strain>
        <tissue evidence="11">Hypocotyl of etiolated seedlings</tissue>
    </source>
</reference>
<dbReference type="Proteomes" id="UP000289340">
    <property type="component" value="Chromosome 8"/>
</dbReference>
<feature type="transmembrane region" description="Helical" evidence="10">
    <location>
        <begin position="170"/>
        <end position="190"/>
    </location>
</feature>
<comment type="caution">
    <text evidence="11">The sequence shown here is derived from an EMBL/GenBank/DDBJ whole genome shotgun (WGS) entry which is preliminary data.</text>
</comment>
<dbReference type="PANTHER" id="PTHR43009">
    <property type="entry name" value="HOMOGENTISATE SOLANESYLTRANSFERASE, CHLOROPLASTIC"/>
    <property type="match status" value="1"/>
</dbReference>
<dbReference type="InterPro" id="IPR044878">
    <property type="entry name" value="UbiA_sf"/>
</dbReference>
<keyword evidence="8 10" id="KW-1133">Transmembrane helix</keyword>
<dbReference type="EMBL" id="QZWG01000008">
    <property type="protein sequence ID" value="RZB99123.1"/>
    <property type="molecule type" value="Genomic_DNA"/>
</dbReference>
<feature type="transmembrane region" description="Helical" evidence="10">
    <location>
        <begin position="333"/>
        <end position="354"/>
    </location>
</feature>
<evidence type="ECO:0000256" key="10">
    <source>
        <dbReference type="SAM" id="Phobius"/>
    </source>
</evidence>
<evidence type="ECO:0000256" key="8">
    <source>
        <dbReference type="ARBA" id="ARBA00022989"/>
    </source>
</evidence>
<evidence type="ECO:0000256" key="9">
    <source>
        <dbReference type="ARBA" id="ARBA00023136"/>
    </source>
</evidence>
<accession>A0A445JKZ7</accession>
<feature type="transmembrane region" description="Helical" evidence="10">
    <location>
        <begin position="438"/>
        <end position="458"/>
    </location>
</feature>
<dbReference type="Gene3D" id="1.10.357.140">
    <property type="entry name" value="UbiA prenyltransferase"/>
    <property type="match status" value="1"/>
</dbReference>
<evidence type="ECO:0000256" key="4">
    <source>
        <dbReference type="ARBA" id="ARBA00022640"/>
    </source>
</evidence>
<keyword evidence="9 10" id="KW-0472">Membrane</keyword>
<dbReference type="Gene3D" id="1.20.120.1780">
    <property type="entry name" value="UbiA prenyltransferase"/>
    <property type="match status" value="1"/>
</dbReference>
<feature type="transmembrane region" description="Helical" evidence="10">
    <location>
        <begin position="300"/>
        <end position="321"/>
    </location>
</feature>